<dbReference type="InterPro" id="IPR035810">
    <property type="entry name" value="PEBP_euk"/>
</dbReference>
<comment type="caution">
    <text evidence="2">The sequence shown here is derived from an EMBL/GenBank/DDBJ whole genome shotgun (WGS) entry which is preliminary data.</text>
</comment>
<dbReference type="Proteomes" id="UP000037035">
    <property type="component" value="Unassembled WGS sequence"/>
</dbReference>
<dbReference type="STRING" id="27349.A0A0L6V3S8"/>
<dbReference type="SUPFAM" id="SSF49777">
    <property type="entry name" value="PEBP-like"/>
    <property type="match status" value="1"/>
</dbReference>
<dbReference type="CDD" id="cd00866">
    <property type="entry name" value="PEBP_euk"/>
    <property type="match status" value="1"/>
</dbReference>
<dbReference type="Gene3D" id="3.90.280.10">
    <property type="entry name" value="PEBP-like"/>
    <property type="match status" value="1"/>
</dbReference>
<dbReference type="PANTHER" id="PTHR11362">
    <property type="entry name" value="PHOSPHATIDYLETHANOLAMINE-BINDING PROTEIN"/>
    <property type="match status" value="1"/>
</dbReference>
<dbReference type="InterPro" id="IPR008914">
    <property type="entry name" value="PEBP"/>
</dbReference>
<keyword evidence="3" id="KW-1185">Reference proteome</keyword>
<dbReference type="OrthoDB" id="2506647at2759"/>
<dbReference type="AlphaFoldDB" id="A0A0L6V3S8"/>
<protein>
    <recommendedName>
        <fullName evidence="4">Phosphatidylethanolamine-binding protein</fullName>
    </recommendedName>
</protein>
<dbReference type="VEuPathDB" id="FungiDB:VP01_26g11"/>
<evidence type="ECO:0008006" key="4">
    <source>
        <dbReference type="Google" id="ProtNLM"/>
    </source>
</evidence>
<dbReference type="InterPro" id="IPR036610">
    <property type="entry name" value="PEBP-like_sf"/>
</dbReference>
<reference evidence="2 3" key="1">
    <citation type="submission" date="2015-08" db="EMBL/GenBank/DDBJ databases">
        <title>Next Generation Sequencing and Analysis of the Genome of Puccinia sorghi L Schw, the Causal Agent of Maize Common Rust.</title>
        <authorList>
            <person name="Rochi L."/>
            <person name="Burguener G."/>
            <person name="Darino M."/>
            <person name="Turjanski A."/>
            <person name="Kreff E."/>
            <person name="Dieguez M.J."/>
            <person name="Sacco F."/>
        </authorList>
    </citation>
    <scope>NUCLEOTIDE SEQUENCE [LARGE SCALE GENOMIC DNA]</scope>
    <source>
        <strain evidence="2 3">RO10H11247</strain>
    </source>
</reference>
<sequence length="245" mass="27169">MQLSSLLYIGLCCFTSPASTHHHTFDDDAILSRSRSRFQEARLVPDLLPAFNPQGTLAVSQATPTMVIVELHLPDDKDLRNPGFTLRSQEMQSCPEFQLFPGETGLLRPADTFTLIMLDPDSPTHANSSGAKLHLLTTGLALDRNHNPIEAYKLVNKTEFVVNWLSPTPEPNTGVHRYTFLLYQGLAAPESLQPFQDPAFNRSGFNLAQFTRTARLQEPYAATFTNLDSTLPPNSTNQSLSCSHV</sequence>
<keyword evidence="1" id="KW-0732">Signal</keyword>
<gene>
    <name evidence="2" type="ORF">VP01_26g11</name>
</gene>
<accession>A0A0L6V3S8</accession>
<dbReference type="EMBL" id="LAVV01007613">
    <property type="protein sequence ID" value="KNZ55364.1"/>
    <property type="molecule type" value="Genomic_DNA"/>
</dbReference>
<evidence type="ECO:0000313" key="3">
    <source>
        <dbReference type="Proteomes" id="UP000037035"/>
    </source>
</evidence>
<dbReference type="PANTHER" id="PTHR11362:SF82">
    <property type="entry name" value="PHOSPHATIDYLETHANOLAMINE-BINDING PROTEIN 4"/>
    <property type="match status" value="1"/>
</dbReference>
<evidence type="ECO:0000256" key="1">
    <source>
        <dbReference type="SAM" id="SignalP"/>
    </source>
</evidence>
<dbReference type="Pfam" id="PF01161">
    <property type="entry name" value="PBP"/>
    <property type="match status" value="1"/>
</dbReference>
<organism evidence="2 3">
    <name type="scientific">Puccinia sorghi</name>
    <dbReference type="NCBI Taxonomy" id="27349"/>
    <lineage>
        <taxon>Eukaryota</taxon>
        <taxon>Fungi</taxon>
        <taxon>Dikarya</taxon>
        <taxon>Basidiomycota</taxon>
        <taxon>Pucciniomycotina</taxon>
        <taxon>Pucciniomycetes</taxon>
        <taxon>Pucciniales</taxon>
        <taxon>Pucciniaceae</taxon>
        <taxon>Puccinia</taxon>
    </lineage>
</organism>
<evidence type="ECO:0000313" key="2">
    <source>
        <dbReference type="EMBL" id="KNZ55364.1"/>
    </source>
</evidence>
<name>A0A0L6V3S8_9BASI</name>
<feature type="signal peptide" evidence="1">
    <location>
        <begin position="1"/>
        <end position="20"/>
    </location>
</feature>
<proteinExistence type="predicted"/>
<feature type="chain" id="PRO_5005568054" description="Phosphatidylethanolamine-binding protein" evidence="1">
    <location>
        <begin position="21"/>
        <end position="245"/>
    </location>
</feature>